<gene>
    <name evidence="2" type="primary">LOC18604343</name>
</gene>
<sequence length="136" mass="14945">MHTHATLRLVPLAVALSTNNDLSTVLAIIIRANFSCRWAFRFENEIQTVNHILVKASLISIIRGILENFPTTKYWNGCARVTISSSKNMVAGRSLYLIGFREMGINGGLSLVAIVRKDFLRALGETGGCGYCGGIW</sequence>
<evidence type="ECO:0000313" key="1">
    <source>
        <dbReference type="Proteomes" id="UP000694886"/>
    </source>
</evidence>
<dbReference type="Gramene" id="Tc03v2_t004090.2">
    <property type="protein sequence ID" value="Tc03v2_p004090.2"/>
    <property type="gene ID" value="Tc03v2_g004090"/>
</dbReference>
<reference evidence="1" key="1">
    <citation type="journal article" date="1997" name="Nucleic Acids Res.">
        <title>tRNAscan-SE: a program for improved detection of transfer RNA genes in genomic sequence.</title>
        <authorList>
            <person name="Lowe T.M."/>
            <person name="Eddy S.R."/>
        </authorList>
    </citation>
    <scope>NUCLEOTIDE SEQUENCE [LARGE SCALE GENOMIC DNA]</scope>
    <source>
        <strain evidence="1">r\B97-61/B2</strain>
    </source>
</reference>
<organism evidence="1 2">
    <name type="scientific">Theobroma cacao</name>
    <name type="common">Cacao</name>
    <name type="synonym">Cocoa</name>
    <dbReference type="NCBI Taxonomy" id="3641"/>
    <lineage>
        <taxon>Eukaryota</taxon>
        <taxon>Viridiplantae</taxon>
        <taxon>Streptophyta</taxon>
        <taxon>Embryophyta</taxon>
        <taxon>Tracheophyta</taxon>
        <taxon>Spermatophyta</taxon>
        <taxon>Magnoliopsida</taxon>
        <taxon>eudicotyledons</taxon>
        <taxon>Gunneridae</taxon>
        <taxon>Pentapetalae</taxon>
        <taxon>rosids</taxon>
        <taxon>malvids</taxon>
        <taxon>Malvales</taxon>
        <taxon>Malvaceae</taxon>
        <taxon>Byttnerioideae</taxon>
        <taxon>Theobroma</taxon>
    </lineage>
</organism>
<dbReference type="AlphaFoldDB" id="A0AB32V9Q1"/>
<dbReference type="RefSeq" id="XP_007036821.2">
    <property type="nucleotide sequence ID" value="XM_007036759.2"/>
</dbReference>
<dbReference type="KEGG" id="tcc:18604343"/>
<dbReference type="Proteomes" id="UP000694886">
    <property type="component" value="Chromosome 3"/>
</dbReference>
<name>A0AB32V9Q1_THECC</name>
<proteinExistence type="predicted"/>
<evidence type="ECO:0000313" key="2">
    <source>
        <dbReference type="RefSeq" id="XP_007036821.2"/>
    </source>
</evidence>
<accession>A0AB32V9Q1</accession>
<protein>
    <submittedName>
        <fullName evidence="2">Uncharacterized protein LOC18604343</fullName>
    </submittedName>
</protein>
<dbReference type="GeneID" id="18604343"/>
<reference evidence="2" key="2">
    <citation type="submission" date="2025-08" db="UniProtKB">
        <authorList>
            <consortium name="RefSeq"/>
        </authorList>
    </citation>
    <scope>IDENTIFICATION</scope>
</reference>